<keyword evidence="1" id="KW-0175">Coiled coil</keyword>
<gene>
    <name evidence="3" type="ORF">BDV95DRAFT_101206</name>
</gene>
<dbReference type="EMBL" id="JAADJZ010000016">
    <property type="protein sequence ID" value="KAF2869463.1"/>
    <property type="molecule type" value="Genomic_DNA"/>
</dbReference>
<dbReference type="AlphaFoldDB" id="A0A7C8M994"/>
<reference evidence="3 4" key="1">
    <citation type="submission" date="2020-01" db="EMBL/GenBank/DDBJ databases">
        <authorList>
            <consortium name="DOE Joint Genome Institute"/>
            <person name="Haridas S."/>
            <person name="Albert R."/>
            <person name="Binder M."/>
            <person name="Bloem J."/>
            <person name="Labutti K."/>
            <person name="Salamov A."/>
            <person name="Andreopoulos B."/>
            <person name="Baker S.E."/>
            <person name="Barry K."/>
            <person name="Bills G."/>
            <person name="Bluhm B.H."/>
            <person name="Cannon C."/>
            <person name="Castanera R."/>
            <person name="Culley D.E."/>
            <person name="Daum C."/>
            <person name="Ezra D."/>
            <person name="Gonzalez J.B."/>
            <person name="Henrissat B."/>
            <person name="Kuo A."/>
            <person name="Liang C."/>
            <person name="Lipzen A."/>
            <person name="Lutzoni F."/>
            <person name="Magnuson J."/>
            <person name="Mondo S."/>
            <person name="Nolan M."/>
            <person name="Ohm R."/>
            <person name="Pangilinan J."/>
            <person name="Park H.-J.H."/>
            <person name="Ramirez L."/>
            <person name="Alfaro M."/>
            <person name="Sun H."/>
            <person name="Tritt A."/>
            <person name="Yoshinaga Y."/>
            <person name="Zwiers L.-H.L."/>
            <person name="Turgeon B.G."/>
            <person name="Goodwin S.B."/>
            <person name="Spatafora J.W."/>
            <person name="Crous P.W."/>
            <person name="Grigoriev I.V."/>
        </authorList>
    </citation>
    <scope>NUCLEOTIDE SEQUENCE [LARGE SCALE GENOMIC DNA]</scope>
    <source>
        <strain evidence="3 4">CBS 611.86</strain>
    </source>
</reference>
<feature type="coiled-coil region" evidence="1">
    <location>
        <begin position="254"/>
        <end position="302"/>
    </location>
</feature>
<evidence type="ECO:0000256" key="1">
    <source>
        <dbReference type="SAM" id="Coils"/>
    </source>
</evidence>
<dbReference type="Proteomes" id="UP000481861">
    <property type="component" value="Unassembled WGS sequence"/>
</dbReference>
<evidence type="ECO:0000256" key="2">
    <source>
        <dbReference type="SAM" id="MobiDB-lite"/>
    </source>
</evidence>
<proteinExistence type="predicted"/>
<comment type="caution">
    <text evidence="3">The sequence shown here is derived from an EMBL/GenBank/DDBJ whole genome shotgun (WGS) entry which is preliminary data.</text>
</comment>
<feature type="region of interest" description="Disordered" evidence="2">
    <location>
        <begin position="1"/>
        <end position="23"/>
    </location>
</feature>
<keyword evidence="4" id="KW-1185">Reference proteome</keyword>
<name>A0A7C8M994_9PLEO</name>
<feature type="region of interest" description="Disordered" evidence="2">
    <location>
        <begin position="55"/>
        <end position="116"/>
    </location>
</feature>
<protein>
    <submittedName>
        <fullName evidence="3">Uncharacterized protein</fullName>
    </submittedName>
</protein>
<feature type="compositionally biased region" description="Polar residues" evidence="2">
    <location>
        <begin position="86"/>
        <end position="111"/>
    </location>
</feature>
<evidence type="ECO:0000313" key="4">
    <source>
        <dbReference type="Proteomes" id="UP000481861"/>
    </source>
</evidence>
<organism evidence="3 4">
    <name type="scientific">Massariosphaeria phaeospora</name>
    <dbReference type="NCBI Taxonomy" id="100035"/>
    <lineage>
        <taxon>Eukaryota</taxon>
        <taxon>Fungi</taxon>
        <taxon>Dikarya</taxon>
        <taxon>Ascomycota</taxon>
        <taxon>Pezizomycotina</taxon>
        <taxon>Dothideomycetes</taxon>
        <taxon>Pleosporomycetidae</taxon>
        <taxon>Pleosporales</taxon>
        <taxon>Pleosporales incertae sedis</taxon>
        <taxon>Massariosphaeria</taxon>
    </lineage>
</organism>
<evidence type="ECO:0000313" key="3">
    <source>
        <dbReference type="EMBL" id="KAF2869463.1"/>
    </source>
</evidence>
<sequence>MCEPPRMAARPDGEALVPDGAASVPKVTTGAQLILVENRSEPRLVNTKIVNLDGPMWGRHGGKPARASPQGGGGGAARGLVAGSAQGQDQGEPTQSVRPSQGIETPASTPGSAEVPIEEQVSVHITRKELLGVANIMGLIPGVRDVYDLLLHALRDLDEISNLAKSKPAQKAISETRALLLEFPEKLVQLLLGSTNMSEPNMLQLAAQIKMNITDLLDRSPRRENVRLKTELRAAEAQVERITHYLNVDVRPRVIELQQQVKAAKSDANDQKEQLLAAQSRNDELQQRLLSAESHTGNLQQQLTNAASVVATLHQQFVDAGAQVPGQGAGGGGGGGGVVTQQRLAQVTFWMKRIIQSNQAADDQLTAFNVMDAQEAMGAWLFQS</sequence>
<accession>A0A7C8M994</accession>